<comment type="similarity">
    <text evidence="1">Belongs to the NADH:flavin oxidoreductase/NADH oxidase family.</text>
</comment>
<dbReference type="InterPro" id="IPR051799">
    <property type="entry name" value="NADH_flavin_oxidoreductase"/>
</dbReference>
<protein>
    <submittedName>
        <fullName evidence="7">Vacuolar protein sorting-associated protein 1</fullName>
    </submittedName>
</protein>
<reference evidence="7" key="1">
    <citation type="submission" date="2019-10" db="EMBL/GenBank/DDBJ databases">
        <authorList>
            <person name="Nor Muhammad N."/>
        </authorList>
    </citation>
    <scope>NUCLEOTIDE SEQUENCE</scope>
</reference>
<keyword evidence="5" id="KW-1133">Transmembrane helix</keyword>
<name>A0A5K1JY45_9APHY</name>
<dbReference type="SUPFAM" id="SSF51395">
    <property type="entry name" value="FMN-linked oxidoreductases"/>
    <property type="match status" value="1"/>
</dbReference>
<evidence type="ECO:0000256" key="4">
    <source>
        <dbReference type="ARBA" id="ARBA00023002"/>
    </source>
</evidence>
<keyword evidence="3" id="KW-0288">FMN</keyword>
<dbReference type="EMBL" id="LR726418">
    <property type="protein sequence ID" value="VWO97616.1"/>
    <property type="molecule type" value="Genomic_DNA"/>
</dbReference>
<evidence type="ECO:0000259" key="6">
    <source>
        <dbReference type="Pfam" id="PF00724"/>
    </source>
</evidence>
<proteinExistence type="inferred from homology"/>
<keyword evidence="4" id="KW-0560">Oxidoreductase</keyword>
<dbReference type="InterPro" id="IPR013785">
    <property type="entry name" value="Aldolase_TIM"/>
</dbReference>
<dbReference type="AlphaFoldDB" id="A0A5K1JY45"/>
<dbReference type="PANTHER" id="PTHR43656:SF2">
    <property type="entry name" value="BINDING OXIDOREDUCTASE, PUTATIVE (AFU_ORTHOLOGUE AFUA_2G08260)-RELATED"/>
    <property type="match status" value="1"/>
</dbReference>
<keyword evidence="2" id="KW-0285">Flavoprotein</keyword>
<dbReference type="PANTHER" id="PTHR43656">
    <property type="entry name" value="BINDING OXIDOREDUCTASE, PUTATIVE (AFU_ORTHOLOGUE AFUA_2G08260)-RELATED"/>
    <property type="match status" value="1"/>
</dbReference>
<evidence type="ECO:0000256" key="1">
    <source>
        <dbReference type="ARBA" id="ARBA00005979"/>
    </source>
</evidence>
<evidence type="ECO:0000256" key="5">
    <source>
        <dbReference type="SAM" id="Phobius"/>
    </source>
</evidence>
<sequence>MYEHLAPIWGSPPTQAVIALHEKWAAGGWGIVMTGNVQVAKDHLPLGRDLTVPDVLTDETLAPWRRLADTIHHAVAWWRQSLNFYGGRPLFAPPLAPSPVRVGQMHGGKDGWLSRLAHWLLLQVPKEMTHDDIRGVIQQFVLGAQLAARSGFDGIELHAAHGYLLSQFISPKTNRRTDEYSAERDPLRLLREVVEAIRAPGVVPDDFVVGVKLNAADYARDTSELQESRALEHVREIGTWGLVDTIQVSGGDYEDPRACTILSPDWVGLTVTAEFIDTTLEFKSARQVVFESFAERSISVLASCTPTATSRPPPLVLLTGGLNTLPRMASAVGHEHAHLLGIGRLSVLHPRLPLEISASLSNNDATFLQSAPPAPSELGDPPGSHLSWRALERALWYVCLMVWPYIPARLPRVVGASANVNWYNYAMRRYAFGEGVDWTVGTVGSMARFFLLPAPYVGKDDGDDGWLWWFAMGAVGVVVGVVLGQVV</sequence>
<feature type="domain" description="NADH:flavin oxidoreductase/NADH oxidase N-terminal" evidence="6">
    <location>
        <begin position="21"/>
        <end position="237"/>
    </location>
</feature>
<dbReference type="GO" id="GO:0016491">
    <property type="term" value="F:oxidoreductase activity"/>
    <property type="evidence" value="ECO:0007669"/>
    <property type="project" value="UniProtKB-KW"/>
</dbReference>
<accession>A0A5K1JY45</accession>
<gene>
    <name evidence="7" type="primary">G4N1E7</name>
</gene>
<keyword evidence="5" id="KW-0472">Membrane</keyword>
<feature type="transmembrane region" description="Helical" evidence="5">
    <location>
        <begin position="466"/>
        <end position="486"/>
    </location>
</feature>
<keyword evidence="5" id="KW-0812">Transmembrane</keyword>
<dbReference type="GO" id="GO:0010181">
    <property type="term" value="F:FMN binding"/>
    <property type="evidence" value="ECO:0007669"/>
    <property type="project" value="InterPro"/>
</dbReference>
<dbReference type="InterPro" id="IPR001155">
    <property type="entry name" value="OxRdtase_FMN_N"/>
</dbReference>
<evidence type="ECO:0000256" key="3">
    <source>
        <dbReference type="ARBA" id="ARBA00022643"/>
    </source>
</evidence>
<evidence type="ECO:0000256" key="2">
    <source>
        <dbReference type="ARBA" id="ARBA00022630"/>
    </source>
</evidence>
<dbReference type="Pfam" id="PF00724">
    <property type="entry name" value="Oxidored_FMN"/>
    <property type="match status" value="1"/>
</dbReference>
<evidence type="ECO:0000313" key="7">
    <source>
        <dbReference type="EMBL" id="VWO97616.1"/>
    </source>
</evidence>
<organism evidence="7">
    <name type="scientific">Ganoderma boninense</name>
    <dbReference type="NCBI Taxonomy" id="34458"/>
    <lineage>
        <taxon>Eukaryota</taxon>
        <taxon>Fungi</taxon>
        <taxon>Dikarya</taxon>
        <taxon>Basidiomycota</taxon>
        <taxon>Agaricomycotina</taxon>
        <taxon>Agaricomycetes</taxon>
        <taxon>Polyporales</taxon>
        <taxon>Polyporaceae</taxon>
        <taxon>Ganoderma</taxon>
    </lineage>
</organism>
<dbReference type="Gene3D" id="3.20.20.70">
    <property type="entry name" value="Aldolase class I"/>
    <property type="match status" value="1"/>
</dbReference>